<accession>A0A6G6Y5D6</accession>
<evidence type="ECO:0000313" key="3">
    <source>
        <dbReference type="Proteomes" id="UP000501568"/>
    </source>
</evidence>
<name>A0A6G6Y5D6_9SPHN</name>
<evidence type="ECO:0000313" key="2">
    <source>
        <dbReference type="EMBL" id="QIG80061.1"/>
    </source>
</evidence>
<dbReference type="Proteomes" id="UP000501568">
    <property type="component" value="Chromosome"/>
</dbReference>
<keyword evidence="3" id="KW-1185">Reference proteome</keyword>
<evidence type="ECO:0000256" key="1">
    <source>
        <dbReference type="SAM" id="Phobius"/>
    </source>
</evidence>
<dbReference type="AlphaFoldDB" id="A0A6G6Y5D6"/>
<sequence length="77" mass="8283">MAAPRAQRSRWIVVQLVSGLAAAAGFAIFLAPGVFIDSFRFLTIPIASVLFVMQMKTGMRLLFGTRPGTAEVSKIAL</sequence>
<organism evidence="2 3">
    <name type="scientific">Stakelama tenebrarum</name>
    <dbReference type="NCBI Taxonomy" id="2711215"/>
    <lineage>
        <taxon>Bacteria</taxon>
        <taxon>Pseudomonadati</taxon>
        <taxon>Pseudomonadota</taxon>
        <taxon>Alphaproteobacteria</taxon>
        <taxon>Sphingomonadales</taxon>
        <taxon>Sphingomonadaceae</taxon>
        <taxon>Stakelama</taxon>
    </lineage>
</organism>
<reference evidence="2 3" key="1">
    <citation type="submission" date="2020-02" db="EMBL/GenBank/DDBJ databases">
        <authorList>
            <person name="Zheng R.K."/>
            <person name="Sun C.M."/>
        </authorList>
    </citation>
    <scope>NUCLEOTIDE SEQUENCE [LARGE SCALE GENOMIC DNA]</scope>
    <source>
        <strain evidence="3">zrk23</strain>
    </source>
</reference>
<keyword evidence="1" id="KW-0812">Transmembrane</keyword>
<protein>
    <submittedName>
        <fullName evidence="2">Uncharacterized protein</fullName>
    </submittedName>
</protein>
<gene>
    <name evidence="2" type="ORF">G5C33_09900</name>
</gene>
<dbReference type="KEGG" id="spzr:G5C33_09900"/>
<proteinExistence type="predicted"/>
<keyword evidence="1" id="KW-0472">Membrane</keyword>
<feature type="transmembrane region" description="Helical" evidence="1">
    <location>
        <begin position="38"/>
        <end position="55"/>
    </location>
</feature>
<feature type="transmembrane region" description="Helical" evidence="1">
    <location>
        <begin position="12"/>
        <end position="32"/>
    </location>
</feature>
<keyword evidence="1" id="KW-1133">Transmembrane helix</keyword>
<dbReference type="EMBL" id="CP049109">
    <property type="protein sequence ID" value="QIG80061.1"/>
    <property type="molecule type" value="Genomic_DNA"/>
</dbReference>
<dbReference type="RefSeq" id="WP_165327064.1">
    <property type="nucleotide sequence ID" value="NZ_CP049109.1"/>
</dbReference>